<name>A0ABY7EX72_MYAAR</name>
<dbReference type="EMBL" id="CP111019">
    <property type="protein sequence ID" value="WAR13569.1"/>
    <property type="molecule type" value="Genomic_DNA"/>
</dbReference>
<protein>
    <submittedName>
        <fullName evidence="1">Uncharacterized protein</fullName>
    </submittedName>
</protein>
<evidence type="ECO:0000313" key="1">
    <source>
        <dbReference type="EMBL" id="WAR13569.1"/>
    </source>
</evidence>
<gene>
    <name evidence="1" type="ORF">MAR_027749</name>
</gene>
<sequence>MCCLQGSAIIEGDAMNLFKTETAARRGIDCNVDTNDTRQIKLRSEKWFSARKEAKVTGSSIYRSIGESETIHGTWNTKQAKCNGYYCRKNSTIALS</sequence>
<organism evidence="1 2">
    <name type="scientific">Mya arenaria</name>
    <name type="common">Soft-shell clam</name>
    <dbReference type="NCBI Taxonomy" id="6604"/>
    <lineage>
        <taxon>Eukaryota</taxon>
        <taxon>Metazoa</taxon>
        <taxon>Spiralia</taxon>
        <taxon>Lophotrochozoa</taxon>
        <taxon>Mollusca</taxon>
        <taxon>Bivalvia</taxon>
        <taxon>Autobranchia</taxon>
        <taxon>Heteroconchia</taxon>
        <taxon>Euheterodonta</taxon>
        <taxon>Imparidentia</taxon>
        <taxon>Neoheterodontei</taxon>
        <taxon>Myida</taxon>
        <taxon>Myoidea</taxon>
        <taxon>Myidae</taxon>
        <taxon>Mya</taxon>
    </lineage>
</organism>
<evidence type="ECO:0000313" key="2">
    <source>
        <dbReference type="Proteomes" id="UP001164746"/>
    </source>
</evidence>
<accession>A0ABY7EX72</accession>
<dbReference type="Proteomes" id="UP001164746">
    <property type="component" value="Chromosome 8"/>
</dbReference>
<proteinExistence type="predicted"/>
<reference evidence="1" key="1">
    <citation type="submission" date="2022-11" db="EMBL/GenBank/DDBJ databases">
        <title>Centuries of genome instability and evolution in soft-shell clam transmissible cancer (bioRxiv).</title>
        <authorList>
            <person name="Hart S.F.M."/>
            <person name="Yonemitsu M.A."/>
            <person name="Giersch R.M."/>
            <person name="Beal B.F."/>
            <person name="Arriagada G."/>
            <person name="Davis B.W."/>
            <person name="Ostrander E.A."/>
            <person name="Goff S.P."/>
            <person name="Metzger M.J."/>
        </authorList>
    </citation>
    <scope>NUCLEOTIDE SEQUENCE</scope>
    <source>
        <strain evidence="1">MELC-2E11</strain>
        <tissue evidence="1">Siphon/mantle</tissue>
    </source>
</reference>
<keyword evidence="2" id="KW-1185">Reference proteome</keyword>